<comment type="caution">
    <text evidence="1">The sequence shown here is derived from an EMBL/GenBank/DDBJ whole genome shotgun (WGS) entry which is preliminary data.</text>
</comment>
<accession>A0AAW1VAN1</accession>
<organism evidence="1 2">
    <name type="scientific">Henosepilachna vigintioctopunctata</name>
    <dbReference type="NCBI Taxonomy" id="420089"/>
    <lineage>
        <taxon>Eukaryota</taxon>
        <taxon>Metazoa</taxon>
        <taxon>Ecdysozoa</taxon>
        <taxon>Arthropoda</taxon>
        <taxon>Hexapoda</taxon>
        <taxon>Insecta</taxon>
        <taxon>Pterygota</taxon>
        <taxon>Neoptera</taxon>
        <taxon>Endopterygota</taxon>
        <taxon>Coleoptera</taxon>
        <taxon>Polyphaga</taxon>
        <taxon>Cucujiformia</taxon>
        <taxon>Coccinelloidea</taxon>
        <taxon>Coccinellidae</taxon>
        <taxon>Epilachninae</taxon>
        <taxon>Epilachnini</taxon>
        <taxon>Henosepilachna</taxon>
    </lineage>
</organism>
<sequence length="128" mass="15144">LKLQTAWVFQLDPFFITQGLSVREFGFINIVPDRFIIYSRSRHKQHCEFYVYRKFSRVNIRATGYGWKMRDLGSCDELATIKQIWLNVCSEKRIDLQVAIDFCKTKSIPLSSRERGETQQNSNFLLNQ</sequence>
<proteinExistence type="predicted"/>
<gene>
    <name evidence="1" type="ORF">WA026_008889</name>
</gene>
<dbReference type="AlphaFoldDB" id="A0AAW1VAN1"/>
<evidence type="ECO:0000313" key="1">
    <source>
        <dbReference type="EMBL" id="KAK9890076.1"/>
    </source>
</evidence>
<dbReference type="Proteomes" id="UP001431783">
    <property type="component" value="Unassembled WGS sequence"/>
</dbReference>
<keyword evidence="2" id="KW-1185">Reference proteome</keyword>
<dbReference type="EMBL" id="JARQZJ010000124">
    <property type="protein sequence ID" value="KAK9890076.1"/>
    <property type="molecule type" value="Genomic_DNA"/>
</dbReference>
<feature type="non-terminal residue" evidence="1">
    <location>
        <position position="1"/>
    </location>
</feature>
<name>A0AAW1VAN1_9CUCU</name>
<protein>
    <submittedName>
        <fullName evidence="1">Uncharacterized protein</fullName>
    </submittedName>
</protein>
<reference evidence="1 2" key="1">
    <citation type="submission" date="2023-03" db="EMBL/GenBank/DDBJ databases">
        <title>Genome insight into feeding habits of ladybird beetles.</title>
        <authorList>
            <person name="Li H.-S."/>
            <person name="Huang Y.-H."/>
            <person name="Pang H."/>
        </authorList>
    </citation>
    <scope>NUCLEOTIDE SEQUENCE [LARGE SCALE GENOMIC DNA]</scope>
    <source>
        <strain evidence="1">SYSU_2023b</strain>
        <tissue evidence="1">Whole body</tissue>
    </source>
</reference>
<evidence type="ECO:0000313" key="2">
    <source>
        <dbReference type="Proteomes" id="UP001431783"/>
    </source>
</evidence>